<dbReference type="InterPro" id="IPR036390">
    <property type="entry name" value="WH_DNA-bd_sf"/>
</dbReference>
<proteinExistence type="inferred from homology"/>
<dbReference type="SMART" id="SM00088">
    <property type="entry name" value="PINT"/>
    <property type="match status" value="1"/>
</dbReference>
<dbReference type="PANTHER" id="PTHR10678">
    <property type="entry name" value="26S PROTEASOME NON-ATPASE REGULATORY SUBUNIT 11/COP9 SIGNALOSOME COMPLEX SUBUNIT 2"/>
    <property type="match status" value="1"/>
</dbReference>
<evidence type="ECO:0000256" key="8">
    <source>
        <dbReference type="SAM" id="Coils"/>
    </source>
</evidence>
<accession>A0A8H6XVR5</accession>
<feature type="coiled-coil region" evidence="8">
    <location>
        <begin position="133"/>
        <end position="160"/>
    </location>
</feature>
<dbReference type="InterPro" id="IPR000717">
    <property type="entry name" value="PCI_dom"/>
</dbReference>
<organism evidence="11 12">
    <name type="scientific">Mycena venus</name>
    <dbReference type="NCBI Taxonomy" id="2733690"/>
    <lineage>
        <taxon>Eukaryota</taxon>
        <taxon>Fungi</taxon>
        <taxon>Dikarya</taxon>
        <taxon>Basidiomycota</taxon>
        <taxon>Agaricomycotina</taxon>
        <taxon>Agaricomycetes</taxon>
        <taxon>Agaricomycetidae</taxon>
        <taxon>Agaricales</taxon>
        <taxon>Marasmiineae</taxon>
        <taxon>Mycenaceae</taxon>
        <taxon>Mycena</taxon>
    </lineage>
</organism>
<evidence type="ECO:0000256" key="5">
    <source>
        <dbReference type="ARBA" id="ARBA00022490"/>
    </source>
</evidence>
<evidence type="ECO:0000256" key="7">
    <source>
        <dbReference type="ARBA" id="ARBA00023242"/>
    </source>
</evidence>
<dbReference type="PROSITE" id="PS50250">
    <property type="entry name" value="PCI"/>
    <property type="match status" value="1"/>
</dbReference>
<dbReference type="GO" id="GO:0008180">
    <property type="term" value="C:COP9 signalosome"/>
    <property type="evidence" value="ECO:0007669"/>
    <property type="project" value="UniProtKB-KW"/>
</dbReference>
<reference evidence="11" key="1">
    <citation type="submission" date="2020-05" db="EMBL/GenBank/DDBJ databases">
        <title>Mycena genomes resolve the evolution of fungal bioluminescence.</title>
        <authorList>
            <person name="Tsai I.J."/>
        </authorList>
    </citation>
    <scope>NUCLEOTIDE SEQUENCE</scope>
    <source>
        <strain evidence="11">CCC161011</strain>
    </source>
</reference>
<dbReference type="SUPFAM" id="SSF46785">
    <property type="entry name" value="Winged helix' DNA-binding domain"/>
    <property type="match status" value="1"/>
</dbReference>
<name>A0A8H6XVR5_9AGAR</name>
<keyword evidence="6" id="KW-0736">Signalosome</keyword>
<evidence type="ECO:0000256" key="4">
    <source>
        <dbReference type="ARBA" id="ARBA00014879"/>
    </source>
</evidence>
<dbReference type="Proteomes" id="UP000620124">
    <property type="component" value="Unassembled WGS sequence"/>
</dbReference>
<evidence type="ECO:0000256" key="6">
    <source>
        <dbReference type="ARBA" id="ARBA00022790"/>
    </source>
</evidence>
<feature type="region of interest" description="Disordered" evidence="9">
    <location>
        <begin position="1"/>
        <end position="34"/>
    </location>
</feature>
<comment type="similarity">
    <text evidence="3">Belongs to the CSN2 family.</text>
</comment>
<keyword evidence="8" id="KW-0175">Coiled coil</keyword>
<evidence type="ECO:0000313" key="12">
    <source>
        <dbReference type="Proteomes" id="UP000620124"/>
    </source>
</evidence>
<evidence type="ECO:0000256" key="2">
    <source>
        <dbReference type="ARBA" id="ARBA00004496"/>
    </source>
</evidence>
<gene>
    <name evidence="11" type="ORF">MVEN_01502100</name>
</gene>
<protein>
    <recommendedName>
        <fullName evidence="4">COP9 signalosome complex subunit 2</fullName>
    </recommendedName>
</protein>
<dbReference type="Pfam" id="PF01399">
    <property type="entry name" value="PCI"/>
    <property type="match status" value="1"/>
</dbReference>
<evidence type="ECO:0000256" key="1">
    <source>
        <dbReference type="ARBA" id="ARBA00004123"/>
    </source>
</evidence>
<comment type="subcellular location">
    <subcellularLocation>
        <location evidence="2">Cytoplasm</location>
    </subcellularLocation>
    <subcellularLocation>
        <location evidence="1">Nucleus</location>
    </subcellularLocation>
</comment>
<keyword evidence="7" id="KW-0539">Nucleus</keyword>
<keyword evidence="12" id="KW-1185">Reference proteome</keyword>
<dbReference type="GO" id="GO:0005737">
    <property type="term" value="C:cytoplasm"/>
    <property type="evidence" value="ECO:0007669"/>
    <property type="project" value="UniProtKB-SubCell"/>
</dbReference>
<feature type="compositionally biased region" description="Acidic residues" evidence="9">
    <location>
        <begin position="1"/>
        <end position="28"/>
    </location>
</feature>
<dbReference type="AlphaFoldDB" id="A0A8H6XVR5"/>
<keyword evidence="5" id="KW-0963">Cytoplasm</keyword>
<evidence type="ECO:0000256" key="9">
    <source>
        <dbReference type="SAM" id="MobiDB-lite"/>
    </source>
</evidence>
<evidence type="ECO:0000313" key="11">
    <source>
        <dbReference type="EMBL" id="KAF7347461.1"/>
    </source>
</evidence>
<sequence>MDDDDADYMQGSDEEGYDFEYSDGDEANESGSADVENMYYKAKSKKDDNPEEALKDFRAIVDQETEQGDWGFKALKQSTKLLFLTLRRPTDALKTYTQLLTYTKSAVTRNYSEKTINGILDYVGGGKGGVVEVDVLEKFYQATKDALEDAKNERLSAKTNLKLAKLWLDRKEYTRLSKLIRDLHRATAQDGEGDESQSQRGTQLLEIYALEIQMYNETRNFKKLKEIYNATNEVRSAIPHPRIMGVIKECGGKMWMGERQWNRASEDFFESFRNYDEAGSPQRIQVLKYLVLANMLTGSEVNPFDSQETKPYKTDPQIKAMTDLVDAYQRREVHSAEKILKDNHSTIMDDGFIRAYIGELLRSLRTSYLIDLIKPYTRLELSFLAKQLNVEISEVEELLIGLILEGKVEGRIDQVGMRLELDSKQSLERKKYAALTKWTEALENVHNAVVGKTAPSGRSGPGGDLGLGDFGLREERWG</sequence>
<dbReference type="OrthoDB" id="194139at2759"/>
<dbReference type="SMART" id="SM00753">
    <property type="entry name" value="PAM"/>
    <property type="match status" value="1"/>
</dbReference>
<dbReference type="Gene3D" id="1.25.40.570">
    <property type="match status" value="1"/>
</dbReference>
<dbReference type="InterPro" id="IPR050871">
    <property type="entry name" value="26S_Proteasome/COP9_Components"/>
</dbReference>
<feature type="domain" description="PCI" evidence="10">
    <location>
        <begin position="264"/>
        <end position="426"/>
    </location>
</feature>
<dbReference type="EMBL" id="JACAZI010000012">
    <property type="protein sequence ID" value="KAF7347461.1"/>
    <property type="molecule type" value="Genomic_DNA"/>
</dbReference>
<evidence type="ECO:0000256" key="3">
    <source>
        <dbReference type="ARBA" id="ARBA00009318"/>
    </source>
</evidence>
<evidence type="ECO:0000259" key="10">
    <source>
        <dbReference type="PROSITE" id="PS50250"/>
    </source>
</evidence>
<comment type="caution">
    <text evidence="11">The sequence shown here is derived from an EMBL/GenBank/DDBJ whole genome shotgun (WGS) entry which is preliminary data.</text>
</comment>
<dbReference type="FunFam" id="1.25.40.570:FF:000006">
    <property type="entry name" value="COP9 signalosome complex subunit 2"/>
    <property type="match status" value="1"/>
</dbReference>